<geneLocation type="plasmid" evidence="4 5">
    <name>unnamed1</name>
</geneLocation>
<dbReference type="EMBL" id="CP034185">
    <property type="protein sequence ID" value="AZI44775.1"/>
    <property type="molecule type" value="Genomic_DNA"/>
</dbReference>
<name>A0A3G8YIL2_9DEIO</name>
<evidence type="ECO:0000256" key="2">
    <source>
        <dbReference type="ARBA" id="ARBA00023315"/>
    </source>
</evidence>
<keyword evidence="4" id="KW-0614">Plasmid</keyword>
<dbReference type="SUPFAM" id="SSF69593">
    <property type="entry name" value="Glycerol-3-phosphate (1)-acyltransferase"/>
    <property type="match status" value="1"/>
</dbReference>
<sequence length="290" mass="32197">MHFAPEGLATRLRFALLGRPLIWSRLKWAQRFPESLTPAQRLNIQRTLSRRILAHLKVKLELHGLENIGPTAAVKGPYLIASLHEGIADVPCLLQLPLMMRFVARREIFTWPEIGPVLSKLGHVSINPEHPLGGFRDLLRGAEEILGGGESLVTFPQGTIAGIQSDFQRGVFEVAKRLGVPILPVALTGAHRIWEHPFAPTLRSGVRVGLRVLPPISAEEVRSAHPETLRVRTRRAVKAAAMSAEMPPARFFDPERDGYWDGYKLDIDPDFPGVAHQMSDHRAAFLKGTA</sequence>
<dbReference type="CDD" id="cd07989">
    <property type="entry name" value="LPLAT_AGPAT-like"/>
    <property type="match status" value="1"/>
</dbReference>
<reference evidence="4 5" key="1">
    <citation type="submission" date="2018-11" db="EMBL/GenBank/DDBJ databases">
        <title>Deinococcus shelandsis sp. nov., isolated from South Shetland Islands soil of Antarctica.</title>
        <authorList>
            <person name="Tian J."/>
        </authorList>
    </citation>
    <scope>NUCLEOTIDE SEQUENCE [LARGE SCALE GENOMIC DNA]</scope>
    <source>
        <strain evidence="4 5">S14-83T</strain>
        <plasmid evidence="4 5">unnamed1</plasmid>
    </source>
</reference>
<dbReference type="PANTHER" id="PTHR10434">
    <property type="entry name" value="1-ACYL-SN-GLYCEROL-3-PHOSPHATE ACYLTRANSFERASE"/>
    <property type="match status" value="1"/>
</dbReference>
<dbReference type="AlphaFoldDB" id="A0A3G8YIL2"/>
<protein>
    <submittedName>
        <fullName evidence="4">1-acyl-sn-glycerol-3-phosphate acyltransferase</fullName>
    </submittedName>
</protein>
<dbReference type="Pfam" id="PF01553">
    <property type="entry name" value="Acyltransferase"/>
    <property type="match status" value="1"/>
</dbReference>
<feature type="domain" description="Phospholipid/glycerol acyltransferase" evidence="3">
    <location>
        <begin position="78"/>
        <end position="190"/>
    </location>
</feature>
<dbReference type="KEGG" id="dph:EHF33_16220"/>
<evidence type="ECO:0000313" key="4">
    <source>
        <dbReference type="EMBL" id="AZI44775.1"/>
    </source>
</evidence>
<proteinExistence type="predicted"/>
<organism evidence="4 5">
    <name type="scientific">Deinococcus psychrotolerans</name>
    <dbReference type="NCBI Taxonomy" id="2489213"/>
    <lineage>
        <taxon>Bacteria</taxon>
        <taxon>Thermotogati</taxon>
        <taxon>Deinococcota</taxon>
        <taxon>Deinococci</taxon>
        <taxon>Deinococcales</taxon>
        <taxon>Deinococcaceae</taxon>
        <taxon>Deinococcus</taxon>
    </lineage>
</organism>
<evidence type="ECO:0000313" key="5">
    <source>
        <dbReference type="Proteomes" id="UP000276417"/>
    </source>
</evidence>
<dbReference type="PANTHER" id="PTHR10434:SF11">
    <property type="entry name" value="1-ACYL-SN-GLYCEROL-3-PHOSPHATE ACYLTRANSFERASE"/>
    <property type="match status" value="1"/>
</dbReference>
<evidence type="ECO:0000256" key="1">
    <source>
        <dbReference type="ARBA" id="ARBA00022679"/>
    </source>
</evidence>
<dbReference type="GO" id="GO:0006654">
    <property type="term" value="P:phosphatidic acid biosynthetic process"/>
    <property type="evidence" value="ECO:0007669"/>
    <property type="project" value="TreeGrafter"/>
</dbReference>
<keyword evidence="2 4" id="KW-0012">Acyltransferase</keyword>
<gene>
    <name evidence="4" type="ORF">EHF33_16220</name>
</gene>
<keyword evidence="5" id="KW-1185">Reference proteome</keyword>
<dbReference type="GO" id="GO:0003841">
    <property type="term" value="F:1-acylglycerol-3-phosphate O-acyltransferase activity"/>
    <property type="evidence" value="ECO:0007669"/>
    <property type="project" value="TreeGrafter"/>
</dbReference>
<accession>A0A3G8YIL2</accession>
<evidence type="ECO:0000259" key="3">
    <source>
        <dbReference type="SMART" id="SM00563"/>
    </source>
</evidence>
<keyword evidence="1 4" id="KW-0808">Transferase</keyword>
<dbReference type="SMART" id="SM00563">
    <property type="entry name" value="PlsC"/>
    <property type="match status" value="1"/>
</dbReference>
<dbReference type="InterPro" id="IPR002123">
    <property type="entry name" value="Plipid/glycerol_acylTrfase"/>
</dbReference>
<dbReference type="OrthoDB" id="9803035at2"/>
<dbReference type="Proteomes" id="UP000276417">
    <property type="component" value="Plasmid unnamed1"/>
</dbReference>